<reference evidence="10 11" key="1">
    <citation type="submission" date="2016-10" db="EMBL/GenBank/DDBJ databases">
        <authorList>
            <person name="de Groot N.N."/>
        </authorList>
    </citation>
    <scope>NUCLEOTIDE SEQUENCE [LARGE SCALE GENOMIC DNA]</scope>
    <source>
        <strain evidence="10 11">DSM 10317</strain>
    </source>
</reference>
<dbReference type="Pfam" id="PF12704">
    <property type="entry name" value="MacB_PCD"/>
    <property type="match status" value="1"/>
</dbReference>
<comment type="similarity">
    <text evidence="6">Belongs to the ABC-4 integral membrane protein family.</text>
</comment>
<accession>A0A1G5S466</accession>
<feature type="transmembrane region" description="Helical" evidence="7">
    <location>
        <begin position="355"/>
        <end position="379"/>
    </location>
</feature>
<feature type="transmembrane region" description="Helical" evidence="7">
    <location>
        <begin position="391"/>
        <end position="415"/>
    </location>
</feature>
<feature type="domain" description="MacB-like periplasmic core" evidence="9">
    <location>
        <begin position="21"/>
        <end position="251"/>
    </location>
</feature>
<keyword evidence="4 7" id="KW-1133">Transmembrane helix</keyword>
<comment type="subcellular location">
    <subcellularLocation>
        <location evidence="1">Cell membrane</location>
        <topology evidence="1">Multi-pass membrane protein</topology>
    </subcellularLocation>
</comment>
<dbReference type="GO" id="GO:0022857">
    <property type="term" value="F:transmembrane transporter activity"/>
    <property type="evidence" value="ECO:0007669"/>
    <property type="project" value="TreeGrafter"/>
</dbReference>
<dbReference type="PANTHER" id="PTHR30572">
    <property type="entry name" value="MEMBRANE COMPONENT OF TRANSPORTER-RELATED"/>
    <property type="match status" value="1"/>
</dbReference>
<evidence type="ECO:0000256" key="7">
    <source>
        <dbReference type="SAM" id="Phobius"/>
    </source>
</evidence>
<evidence type="ECO:0000256" key="5">
    <source>
        <dbReference type="ARBA" id="ARBA00023136"/>
    </source>
</evidence>
<dbReference type="PANTHER" id="PTHR30572:SF4">
    <property type="entry name" value="ABC TRANSPORTER PERMEASE YTRF"/>
    <property type="match status" value="1"/>
</dbReference>
<evidence type="ECO:0000256" key="6">
    <source>
        <dbReference type="ARBA" id="ARBA00038076"/>
    </source>
</evidence>
<protein>
    <submittedName>
        <fullName evidence="10">Putative ABC transport system permease protein</fullName>
    </submittedName>
</protein>
<evidence type="ECO:0000256" key="4">
    <source>
        <dbReference type="ARBA" id="ARBA00022989"/>
    </source>
</evidence>
<proteinExistence type="inferred from homology"/>
<evidence type="ECO:0000313" key="11">
    <source>
        <dbReference type="Proteomes" id="UP000199428"/>
    </source>
</evidence>
<evidence type="ECO:0000313" key="10">
    <source>
        <dbReference type="EMBL" id="SCZ80329.1"/>
    </source>
</evidence>
<feature type="transmembrane region" description="Helical" evidence="7">
    <location>
        <begin position="21"/>
        <end position="42"/>
    </location>
</feature>
<sequence length="432" mass="46981">MLFTENVLVALSGLKANIMRSLLTMLGIIIGIASVIAIMTVGNSITLIVNSTMQGLGANNIQVAIMQKSTEDTEESGVNYGGGYVRDLTDEDLITKEMLKSLTDEFKDDIKYVMLTEQVGDYYSTSKVSRNGKDAKVQIVGYNRDYMEFNDKEVLGGRSFITADYKEGKAVCMVSDKLVERLYKGDNDAVIGTEIEVVSSDGTFNDFYVVGVYKYVADSISFGESDNPKTEVLVPLNTARKINHTANKGFQYFMLVTSVNTDNVTFVTKVRDFFNVNFYSRNDAFEVAAVSMDSMMDSLNTMISMIKLALSVIAGISLVVGGIGVMNIMLVSITERTKEIGTRKALGATNSSIRLQFITESVVICVIGGIIGIFLGVGLGMLAVKLMGYDAVVSVSSVVIAVGFSMAIGIFFGYYPANKAAKLNPIDALRYE</sequence>
<dbReference type="InterPro" id="IPR025857">
    <property type="entry name" value="MacB_PCD"/>
</dbReference>
<dbReference type="AlphaFoldDB" id="A0A1G5S466"/>
<evidence type="ECO:0000256" key="2">
    <source>
        <dbReference type="ARBA" id="ARBA00022475"/>
    </source>
</evidence>
<keyword evidence="5 7" id="KW-0472">Membrane</keyword>
<dbReference type="Proteomes" id="UP000199428">
    <property type="component" value="Unassembled WGS sequence"/>
</dbReference>
<feature type="transmembrane region" description="Helical" evidence="7">
    <location>
        <begin position="308"/>
        <end position="334"/>
    </location>
</feature>
<keyword evidence="2" id="KW-1003">Cell membrane</keyword>
<feature type="domain" description="ABC3 transporter permease C-terminal" evidence="8">
    <location>
        <begin position="312"/>
        <end position="425"/>
    </location>
</feature>
<dbReference type="EMBL" id="FMWK01000013">
    <property type="protein sequence ID" value="SCZ80329.1"/>
    <property type="molecule type" value="Genomic_DNA"/>
</dbReference>
<evidence type="ECO:0000256" key="3">
    <source>
        <dbReference type="ARBA" id="ARBA00022692"/>
    </source>
</evidence>
<evidence type="ECO:0000256" key="1">
    <source>
        <dbReference type="ARBA" id="ARBA00004651"/>
    </source>
</evidence>
<dbReference type="Pfam" id="PF02687">
    <property type="entry name" value="FtsX"/>
    <property type="match status" value="1"/>
</dbReference>
<evidence type="ECO:0000259" key="9">
    <source>
        <dbReference type="Pfam" id="PF12704"/>
    </source>
</evidence>
<dbReference type="InterPro" id="IPR050250">
    <property type="entry name" value="Macrolide_Exporter_MacB"/>
</dbReference>
<keyword evidence="3 7" id="KW-0812">Transmembrane</keyword>
<organism evidence="10 11">
    <name type="scientific">Pseudobutyrivibrio xylanivorans</name>
    <dbReference type="NCBI Taxonomy" id="185007"/>
    <lineage>
        <taxon>Bacteria</taxon>
        <taxon>Bacillati</taxon>
        <taxon>Bacillota</taxon>
        <taxon>Clostridia</taxon>
        <taxon>Lachnospirales</taxon>
        <taxon>Lachnospiraceae</taxon>
        <taxon>Pseudobutyrivibrio</taxon>
    </lineage>
</organism>
<name>A0A1G5S466_PSEXY</name>
<dbReference type="InterPro" id="IPR003838">
    <property type="entry name" value="ABC3_permease_C"/>
</dbReference>
<gene>
    <name evidence="10" type="ORF">SAMN02910350_02242</name>
</gene>
<dbReference type="GO" id="GO:0005886">
    <property type="term" value="C:plasma membrane"/>
    <property type="evidence" value="ECO:0007669"/>
    <property type="project" value="UniProtKB-SubCell"/>
</dbReference>
<dbReference type="RefSeq" id="WP_090163476.1">
    <property type="nucleotide sequence ID" value="NZ_FMWK01000013.1"/>
</dbReference>
<evidence type="ECO:0000259" key="8">
    <source>
        <dbReference type="Pfam" id="PF02687"/>
    </source>
</evidence>